<protein>
    <submittedName>
        <fullName evidence="1">Uncharacterized protein</fullName>
    </submittedName>
</protein>
<organism evidence="1 2">
    <name type="scientific">Elysia crispata</name>
    <name type="common">lettuce slug</name>
    <dbReference type="NCBI Taxonomy" id="231223"/>
    <lineage>
        <taxon>Eukaryota</taxon>
        <taxon>Metazoa</taxon>
        <taxon>Spiralia</taxon>
        <taxon>Lophotrochozoa</taxon>
        <taxon>Mollusca</taxon>
        <taxon>Gastropoda</taxon>
        <taxon>Heterobranchia</taxon>
        <taxon>Euthyneura</taxon>
        <taxon>Panpulmonata</taxon>
        <taxon>Sacoglossa</taxon>
        <taxon>Placobranchoidea</taxon>
        <taxon>Plakobranchidae</taxon>
        <taxon>Elysia</taxon>
    </lineage>
</organism>
<reference evidence="1" key="1">
    <citation type="journal article" date="2023" name="G3 (Bethesda)">
        <title>A reference genome for the long-term kleptoplast-retaining sea slug Elysia crispata morphotype clarki.</title>
        <authorList>
            <person name="Eastman K.E."/>
            <person name="Pendleton A.L."/>
            <person name="Shaikh M.A."/>
            <person name="Suttiyut T."/>
            <person name="Ogas R."/>
            <person name="Tomko P."/>
            <person name="Gavelis G."/>
            <person name="Widhalm J.R."/>
            <person name="Wisecaver J.H."/>
        </authorList>
    </citation>
    <scope>NUCLEOTIDE SEQUENCE</scope>
    <source>
        <strain evidence="1">ECLA1</strain>
    </source>
</reference>
<accession>A0AAE1DT61</accession>
<proteinExistence type="predicted"/>
<name>A0AAE1DT61_9GAST</name>
<gene>
    <name evidence="1" type="ORF">RRG08_021418</name>
</gene>
<dbReference type="Proteomes" id="UP001283361">
    <property type="component" value="Unassembled WGS sequence"/>
</dbReference>
<dbReference type="EMBL" id="JAWDGP010002600">
    <property type="protein sequence ID" value="KAK3781772.1"/>
    <property type="molecule type" value="Genomic_DNA"/>
</dbReference>
<comment type="caution">
    <text evidence="1">The sequence shown here is derived from an EMBL/GenBank/DDBJ whole genome shotgun (WGS) entry which is preliminary data.</text>
</comment>
<keyword evidence="2" id="KW-1185">Reference proteome</keyword>
<sequence length="189" mass="21266">MFFHTRVKELRKYLKHDEGVESKRLPSSRKCVTQAESRSRSNGLEFGSWRLESLAANAKIPCSIPYLCNLSVGLGITLSAYTLYSVDVPKRDVLLRENSAFRLPESVQVMKQTTHSQYDSAYNDQGDSVIKLGFRDWHFFIQPRSMGPVIYYKIRPSSLAGEDGKHCGVAGPETARDGRVLTNAAVYTK</sequence>
<evidence type="ECO:0000313" key="2">
    <source>
        <dbReference type="Proteomes" id="UP001283361"/>
    </source>
</evidence>
<evidence type="ECO:0000313" key="1">
    <source>
        <dbReference type="EMBL" id="KAK3781772.1"/>
    </source>
</evidence>
<dbReference type="AlphaFoldDB" id="A0AAE1DT61"/>